<name>A0A6P0BGU7_RHILE</name>
<dbReference type="AlphaFoldDB" id="A0A6P0BGU7"/>
<reference evidence="1 2" key="1">
    <citation type="submission" date="2019-12" db="EMBL/GenBank/DDBJ databases">
        <title>Rhizobium genotypes associated with high levels of biological nitrogen fixation by grain legumes in a temperate-maritime cropping system.</title>
        <authorList>
            <person name="Maluk M."/>
            <person name="Francesc Ferrando Molina F."/>
            <person name="Lopez Del Egido L."/>
            <person name="Lafos M."/>
            <person name="Langarica-Fuentes A."/>
            <person name="Gebre Yohannes G."/>
            <person name="Young M.W."/>
            <person name="Martin P."/>
            <person name="Gantlett R."/>
            <person name="Kenicer G."/>
            <person name="Hawes C."/>
            <person name="Begg G.S."/>
            <person name="Quilliam R.S."/>
            <person name="Squire G.R."/>
            <person name="Poole P.S."/>
            <person name="Young P.W."/>
            <person name="Iannetta P.M."/>
            <person name="James E.K."/>
        </authorList>
    </citation>
    <scope>NUCLEOTIDE SEQUENCE [LARGE SCALE GENOMIC DNA]</scope>
    <source>
        <strain evidence="1 2">JHI1096</strain>
    </source>
</reference>
<organism evidence="1 2">
    <name type="scientific">Rhizobium leguminosarum</name>
    <dbReference type="NCBI Taxonomy" id="384"/>
    <lineage>
        <taxon>Bacteria</taxon>
        <taxon>Pseudomonadati</taxon>
        <taxon>Pseudomonadota</taxon>
        <taxon>Alphaproteobacteria</taxon>
        <taxon>Hyphomicrobiales</taxon>
        <taxon>Rhizobiaceae</taxon>
        <taxon>Rhizobium/Agrobacterium group</taxon>
        <taxon>Rhizobium</taxon>
    </lineage>
</organism>
<evidence type="ECO:0000313" key="1">
    <source>
        <dbReference type="EMBL" id="NEI39015.1"/>
    </source>
</evidence>
<evidence type="ECO:0000313" key="2">
    <source>
        <dbReference type="Proteomes" id="UP000471560"/>
    </source>
</evidence>
<dbReference type="EMBL" id="WUEZ01000080">
    <property type="protein sequence ID" value="NEI39015.1"/>
    <property type="molecule type" value="Genomic_DNA"/>
</dbReference>
<dbReference type="Proteomes" id="UP000471560">
    <property type="component" value="Unassembled WGS sequence"/>
</dbReference>
<protein>
    <submittedName>
        <fullName evidence="1">Uncharacterized protein</fullName>
    </submittedName>
</protein>
<comment type="caution">
    <text evidence="1">The sequence shown here is derived from an EMBL/GenBank/DDBJ whole genome shotgun (WGS) entry which is preliminary data.</text>
</comment>
<gene>
    <name evidence="1" type="ORF">GR204_34665</name>
</gene>
<proteinExistence type="predicted"/>
<sequence>MEHDGEDDRLIDVVEPAGSDSFAVNKLGGKQVVAPATAFPSNARLTFNLARRSISTCSACHIC</sequence>
<accession>A0A6P0BGU7</accession>